<dbReference type="GO" id="GO:0003676">
    <property type="term" value="F:nucleic acid binding"/>
    <property type="evidence" value="ECO:0007669"/>
    <property type="project" value="InterPro"/>
</dbReference>
<dbReference type="AlphaFoldDB" id="A0AAW2HCS4"/>
<dbReference type="InterPro" id="IPR006677">
    <property type="entry name" value="tRNA_intron_Endonuc_cat-like"/>
</dbReference>
<keyword evidence="3 4" id="KW-0456">Lyase</keyword>
<dbReference type="InterPro" id="IPR006676">
    <property type="entry name" value="tRNA_splic"/>
</dbReference>
<dbReference type="Pfam" id="PF01974">
    <property type="entry name" value="tRNA_int_endo"/>
    <property type="match status" value="1"/>
</dbReference>
<evidence type="ECO:0000259" key="6">
    <source>
        <dbReference type="Pfam" id="PF01974"/>
    </source>
</evidence>
<dbReference type="GO" id="GO:0005737">
    <property type="term" value="C:cytoplasm"/>
    <property type="evidence" value="ECO:0007669"/>
    <property type="project" value="TreeGrafter"/>
</dbReference>
<dbReference type="PIRSF" id="PIRSF011789">
    <property type="entry name" value="tRNA_splic_SEN2"/>
    <property type="match status" value="1"/>
</dbReference>
<dbReference type="GO" id="GO:0000214">
    <property type="term" value="C:tRNA-intron endonuclease complex"/>
    <property type="evidence" value="ECO:0007669"/>
    <property type="project" value="UniProtKB-UniRule"/>
</dbReference>
<comment type="similarity">
    <text evidence="1 4">Belongs to the tRNA-intron endonuclease family.</text>
</comment>
<dbReference type="GO" id="GO:0000379">
    <property type="term" value="P:tRNA-type intron splice site recognition and cleavage"/>
    <property type="evidence" value="ECO:0007669"/>
    <property type="project" value="TreeGrafter"/>
</dbReference>
<evidence type="ECO:0000313" key="7">
    <source>
        <dbReference type="EMBL" id="KAL0267475.1"/>
    </source>
</evidence>
<dbReference type="PANTHER" id="PTHR21227:SF0">
    <property type="entry name" value="TRNA-SPLICING ENDONUCLEASE SUBUNIT SEN2"/>
    <property type="match status" value="1"/>
</dbReference>
<feature type="active site" evidence="5">
    <location>
        <position position="317"/>
    </location>
</feature>
<feature type="active site" evidence="5">
    <location>
        <position position="309"/>
    </location>
</feature>
<dbReference type="EMBL" id="JARGDH010000005">
    <property type="protein sequence ID" value="KAL0267474.1"/>
    <property type="molecule type" value="Genomic_DNA"/>
</dbReference>
<keyword evidence="2 4" id="KW-0819">tRNA processing</keyword>
<reference evidence="7" key="1">
    <citation type="journal article" date="2024" name="Gigascience">
        <title>Chromosome-level genome of the poultry shaft louse Menopon gallinae provides insight into the host-switching and adaptive evolution of parasitic lice.</title>
        <authorList>
            <person name="Xu Y."/>
            <person name="Ma L."/>
            <person name="Liu S."/>
            <person name="Liang Y."/>
            <person name="Liu Q."/>
            <person name="He Z."/>
            <person name="Tian L."/>
            <person name="Duan Y."/>
            <person name="Cai W."/>
            <person name="Li H."/>
            <person name="Song F."/>
        </authorList>
    </citation>
    <scope>NUCLEOTIDE SEQUENCE</scope>
    <source>
        <strain evidence="7">Cailab_2023a</strain>
    </source>
</reference>
<dbReference type="SUPFAM" id="SSF53032">
    <property type="entry name" value="tRNA-intron endonuclease catalytic domain-like"/>
    <property type="match status" value="1"/>
</dbReference>
<accession>A0AAW2HCS4</accession>
<name>A0AAW2HCS4_9NEOP</name>
<organism evidence="7">
    <name type="scientific">Menopon gallinae</name>
    <name type="common">poultry shaft louse</name>
    <dbReference type="NCBI Taxonomy" id="328185"/>
    <lineage>
        <taxon>Eukaryota</taxon>
        <taxon>Metazoa</taxon>
        <taxon>Ecdysozoa</taxon>
        <taxon>Arthropoda</taxon>
        <taxon>Hexapoda</taxon>
        <taxon>Insecta</taxon>
        <taxon>Pterygota</taxon>
        <taxon>Neoptera</taxon>
        <taxon>Paraneoptera</taxon>
        <taxon>Psocodea</taxon>
        <taxon>Troctomorpha</taxon>
        <taxon>Phthiraptera</taxon>
        <taxon>Amblycera</taxon>
        <taxon>Menoponidae</taxon>
        <taxon>Menopon</taxon>
    </lineage>
</organism>
<comment type="function">
    <text evidence="4">Constitutes one of the two catalytic subunit of the tRNA-splicing endonuclease complex, a complex responsible for identification and cleavage of the splice sites in pre-tRNA. It cleaves pre-tRNA at the 5'- and 3'-splice sites to release the intron. The products are an intron and two tRNA half-molecules bearing 2',3'-cyclic phosphate and 5'-OH termini. There are no conserved sequences at the splice sites, but the intron is invariably located at the same site in the gene, placing the splice sites an invariant distance from the constant structural features of the tRNA body.</text>
</comment>
<evidence type="ECO:0000256" key="5">
    <source>
        <dbReference type="PIRSR" id="PIRSR011789-1"/>
    </source>
</evidence>
<evidence type="ECO:0000256" key="3">
    <source>
        <dbReference type="ARBA" id="ARBA00023239"/>
    </source>
</evidence>
<feature type="active site" evidence="5">
    <location>
        <position position="349"/>
    </location>
</feature>
<dbReference type="PANTHER" id="PTHR21227">
    <property type="entry name" value="TRNA-SPLICING ENDONUCLEASE SUBUNIT SEN2"/>
    <property type="match status" value="1"/>
</dbReference>
<proteinExistence type="inferred from homology"/>
<dbReference type="NCBIfam" id="TIGR00324">
    <property type="entry name" value="endA"/>
    <property type="match status" value="1"/>
</dbReference>
<dbReference type="EMBL" id="JARGDH010000005">
    <property type="protein sequence ID" value="KAL0267475.1"/>
    <property type="molecule type" value="Genomic_DNA"/>
</dbReference>
<protein>
    <recommendedName>
        <fullName evidence="4">tRNA-splicing endonuclease subunit Sen2</fullName>
        <ecNumber evidence="4">4.6.1.16</ecNumber>
    </recommendedName>
</protein>
<dbReference type="InterPro" id="IPR011856">
    <property type="entry name" value="tRNA_endonuc-like_dom_sf"/>
</dbReference>
<comment type="caution">
    <text evidence="7">The sequence shown here is derived from an EMBL/GenBank/DDBJ whole genome shotgun (WGS) entry which is preliminary data.</text>
</comment>
<sequence>MDSKRFKRKKFAPTDVKSKFPRLVADEPYTGVFDGHSVSIIDVTSMNDIYNEGNFGKGSLSKSAPTYNLMDDMPTVLMQQQWENHLKWGPTTKSSMCVTSEKGPYTTSISSVQNFLNTATSVENNSWKQWKSMNQKDHDSQCTTGNIQKQVCNKTSLVTSNGSNSIDNNDLNPDDPLFNLVEEILQTGKIKEPRTCNEDKVLVVKPSLQGNLVEETNISDASIRLKNKIMDIKETLKLNLTEAFFLSFVLKCLRILDKNGHELSLHDLWKRFNETEENFISKYVAYHQYRAHGWTVRSGLKFGGDYLLYKTGPAYYHASYLVWILDQKRKKMTWDEFAALNRLTETCNKDLILCQIIGPDVNQENSPDVLRKYEVLEMVSKRWIPTQEREVKKSEEN</sequence>
<gene>
    <name evidence="7" type="ORF">PYX00_009731</name>
</gene>
<evidence type="ECO:0000256" key="4">
    <source>
        <dbReference type="PIRNR" id="PIRNR011789"/>
    </source>
</evidence>
<dbReference type="EC" id="4.6.1.16" evidence="4"/>
<dbReference type="GO" id="GO:0000213">
    <property type="term" value="F:tRNA-intron lyase activity"/>
    <property type="evidence" value="ECO:0007669"/>
    <property type="project" value="UniProtKB-UniRule"/>
</dbReference>
<dbReference type="InterPro" id="IPR036167">
    <property type="entry name" value="tRNA_intron_Endo_cat-like_sf"/>
</dbReference>
<feature type="domain" description="tRNA intron endonuclease catalytic" evidence="6">
    <location>
        <begin position="279"/>
        <end position="355"/>
    </location>
</feature>
<dbReference type="InterPro" id="IPR016589">
    <property type="entry name" value="tRNA_splic_SEN2"/>
</dbReference>
<dbReference type="CDD" id="cd22363">
    <property type="entry name" value="tRNA-intron_lyase_C"/>
    <property type="match status" value="1"/>
</dbReference>
<dbReference type="Gene3D" id="3.40.1350.10">
    <property type="match status" value="1"/>
</dbReference>
<evidence type="ECO:0000256" key="1">
    <source>
        <dbReference type="ARBA" id="ARBA00008078"/>
    </source>
</evidence>
<evidence type="ECO:0000256" key="2">
    <source>
        <dbReference type="ARBA" id="ARBA00022694"/>
    </source>
</evidence>